<dbReference type="InterPro" id="IPR005119">
    <property type="entry name" value="LysR_subst-bd"/>
</dbReference>
<proteinExistence type="inferred from homology"/>
<comment type="similarity">
    <text evidence="1">Belongs to the LysR transcriptional regulatory family.</text>
</comment>
<evidence type="ECO:0000259" key="5">
    <source>
        <dbReference type="PROSITE" id="PS50931"/>
    </source>
</evidence>
<evidence type="ECO:0000313" key="7">
    <source>
        <dbReference type="Proteomes" id="UP000071859"/>
    </source>
</evidence>
<dbReference type="CDD" id="cd08422">
    <property type="entry name" value="PBP2_CrgA_like"/>
    <property type="match status" value="1"/>
</dbReference>
<gene>
    <name evidence="6" type="ORF">AWB78_05644</name>
</gene>
<dbReference type="InterPro" id="IPR058163">
    <property type="entry name" value="LysR-type_TF_proteobact-type"/>
</dbReference>
<dbReference type="FunFam" id="1.10.10.10:FF:000001">
    <property type="entry name" value="LysR family transcriptional regulator"/>
    <property type="match status" value="1"/>
</dbReference>
<dbReference type="SUPFAM" id="SSF46785">
    <property type="entry name" value="Winged helix' DNA-binding domain"/>
    <property type="match status" value="1"/>
</dbReference>
<comment type="caution">
    <text evidence="6">The sequence shown here is derived from an EMBL/GenBank/DDBJ whole genome shotgun (WGS) entry which is preliminary data.</text>
</comment>
<dbReference type="EMBL" id="FCOX02000037">
    <property type="protein sequence ID" value="SAK98314.1"/>
    <property type="molecule type" value="Genomic_DNA"/>
</dbReference>
<dbReference type="PROSITE" id="PS50931">
    <property type="entry name" value="HTH_LYSR"/>
    <property type="match status" value="1"/>
</dbReference>
<keyword evidence="4" id="KW-0804">Transcription</keyword>
<keyword evidence="3" id="KW-0238">DNA-binding</keyword>
<keyword evidence="7" id="KW-1185">Reference proteome</keyword>
<dbReference type="AlphaFoldDB" id="A0A158DUS7"/>
<dbReference type="OrthoDB" id="9786526at2"/>
<dbReference type="PANTHER" id="PTHR30537">
    <property type="entry name" value="HTH-TYPE TRANSCRIPTIONAL REGULATOR"/>
    <property type="match status" value="1"/>
</dbReference>
<dbReference type="InterPro" id="IPR036390">
    <property type="entry name" value="WH_DNA-bd_sf"/>
</dbReference>
<dbReference type="Pfam" id="PF00126">
    <property type="entry name" value="HTH_1"/>
    <property type="match status" value="1"/>
</dbReference>
<dbReference type="RefSeq" id="WP_062609266.1">
    <property type="nucleotide sequence ID" value="NZ_FCOX02000037.1"/>
</dbReference>
<feature type="domain" description="HTH lysR-type" evidence="5">
    <location>
        <begin position="1"/>
        <end position="61"/>
    </location>
</feature>
<dbReference type="GO" id="GO:0003677">
    <property type="term" value="F:DNA binding"/>
    <property type="evidence" value="ECO:0007669"/>
    <property type="project" value="UniProtKB-KW"/>
</dbReference>
<dbReference type="SUPFAM" id="SSF53850">
    <property type="entry name" value="Periplasmic binding protein-like II"/>
    <property type="match status" value="1"/>
</dbReference>
<protein>
    <submittedName>
        <fullName evidence="6">LysR family transcriptional regulator</fullName>
    </submittedName>
</protein>
<keyword evidence="2" id="KW-0805">Transcription regulation</keyword>
<dbReference type="Gene3D" id="1.10.10.10">
    <property type="entry name" value="Winged helix-like DNA-binding domain superfamily/Winged helix DNA-binding domain"/>
    <property type="match status" value="1"/>
</dbReference>
<dbReference type="GO" id="GO:0003700">
    <property type="term" value="F:DNA-binding transcription factor activity"/>
    <property type="evidence" value="ECO:0007669"/>
    <property type="project" value="InterPro"/>
</dbReference>
<evidence type="ECO:0000313" key="6">
    <source>
        <dbReference type="EMBL" id="SAK98314.1"/>
    </source>
</evidence>
<dbReference type="InterPro" id="IPR036388">
    <property type="entry name" value="WH-like_DNA-bd_sf"/>
</dbReference>
<organism evidence="6 7">
    <name type="scientific">Caballeronia calidae</name>
    <dbReference type="NCBI Taxonomy" id="1777139"/>
    <lineage>
        <taxon>Bacteria</taxon>
        <taxon>Pseudomonadati</taxon>
        <taxon>Pseudomonadota</taxon>
        <taxon>Betaproteobacteria</taxon>
        <taxon>Burkholderiales</taxon>
        <taxon>Burkholderiaceae</taxon>
        <taxon>Caballeronia</taxon>
    </lineage>
</organism>
<evidence type="ECO:0000256" key="3">
    <source>
        <dbReference type="ARBA" id="ARBA00023125"/>
    </source>
</evidence>
<evidence type="ECO:0000256" key="1">
    <source>
        <dbReference type="ARBA" id="ARBA00009437"/>
    </source>
</evidence>
<dbReference type="Proteomes" id="UP000071859">
    <property type="component" value="Unassembled WGS sequence"/>
</dbReference>
<dbReference type="PANTHER" id="PTHR30537:SF5">
    <property type="entry name" value="HTH-TYPE TRANSCRIPTIONAL ACTIVATOR TTDR-RELATED"/>
    <property type="match status" value="1"/>
</dbReference>
<evidence type="ECO:0000256" key="4">
    <source>
        <dbReference type="ARBA" id="ARBA00023163"/>
    </source>
</evidence>
<dbReference type="Pfam" id="PF03466">
    <property type="entry name" value="LysR_substrate"/>
    <property type="match status" value="1"/>
</dbReference>
<evidence type="ECO:0000256" key="2">
    <source>
        <dbReference type="ARBA" id="ARBA00023015"/>
    </source>
</evidence>
<dbReference type="InterPro" id="IPR000847">
    <property type="entry name" value="LysR_HTH_N"/>
</dbReference>
<name>A0A158DUS7_9BURK</name>
<dbReference type="Gene3D" id="3.40.190.290">
    <property type="match status" value="1"/>
</dbReference>
<accession>A0A158DUS7</accession>
<sequence>MEEFKRIRTFIKVVQTGSFTAAAREISGLHSVSSVARQMRSLEEELGARLLNRNTRHLSLTEAGQRFYESSSKLLNEFDSVQAELRSIQEEIKGNIRVSLRVAAGASVVLPALPKFLARYPELTVEVTLTDERKDLIANNIDVAMWLGPMADTDLIAKRLCPTRRIVCGSASYLQQHGVPRTPEDLRHHKCLLFLAPNYDNKWGFLKDEEYREIEVKGSLVADNGLVLVSAAKDGLGLVIVPEWMVRRELEDGTMSRVLADYTVSPHPTPAELCAVFASSRGMSRKVRAFVDFLVETFSDVS</sequence>
<reference evidence="6" key="1">
    <citation type="submission" date="2016-01" db="EMBL/GenBank/DDBJ databases">
        <authorList>
            <person name="Peeters C."/>
        </authorList>
    </citation>
    <scope>NUCLEOTIDE SEQUENCE</scope>
    <source>
        <strain evidence="6">LMG 29321</strain>
    </source>
</reference>